<evidence type="ECO:0000256" key="9">
    <source>
        <dbReference type="ARBA" id="ARBA00059506"/>
    </source>
</evidence>
<comment type="subunit">
    <text evidence="10">Has multiple subunits with at least A(3), B(3), C, D, E, F, H, I and proteolipid K(x).</text>
</comment>
<dbReference type="FunFam" id="1.10.287.3240:FF:000007">
    <property type="entry name" value="V-type ATP synthase subunit D"/>
    <property type="match status" value="1"/>
</dbReference>
<dbReference type="AlphaFoldDB" id="A0A101ILF2"/>
<evidence type="ECO:0000313" key="15">
    <source>
        <dbReference type="Proteomes" id="UP000057043"/>
    </source>
</evidence>
<evidence type="ECO:0000256" key="11">
    <source>
        <dbReference type="SAM" id="MobiDB-lite"/>
    </source>
</evidence>
<comment type="caution">
    <text evidence="13">The sequence shown here is derived from an EMBL/GenBank/DDBJ whole genome shotgun (WGS) entry which is preliminary data.</text>
</comment>
<evidence type="ECO:0000256" key="3">
    <source>
        <dbReference type="ARBA" id="ARBA00022448"/>
    </source>
</evidence>
<evidence type="ECO:0000256" key="4">
    <source>
        <dbReference type="ARBA" id="ARBA00022475"/>
    </source>
</evidence>
<evidence type="ECO:0000256" key="10">
    <source>
        <dbReference type="HAMAP-Rule" id="MF_00271"/>
    </source>
</evidence>
<evidence type="ECO:0000256" key="7">
    <source>
        <dbReference type="ARBA" id="ARBA00023136"/>
    </source>
</evidence>
<evidence type="ECO:0000256" key="5">
    <source>
        <dbReference type="ARBA" id="ARBA00022781"/>
    </source>
</evidence>
<dbReference type="PATRIC" id="fig|301375.6.peg.1768"/>
<comment type="function">
    <text evidence="9 10">Component of the A-type ATP synthase that produces ATP from ADP in the presence of a proton gradient across the membrane.</text>
</comment>
<dbReference type="Proteomes" id="UP000053961">
    <property type="component" value="Unassembled WGS sequence"/>
</dbReference>
<keyword evidence="5 10" id="KW-0375">Hydrogen ion transport</keyword>
<dbReference type="HAMAP" id="MF_00271">
    <property type="entry name" value="ATP_synth_D_arch"/>
    <property type="match status" value="1"/>
</dbReference>
<dbReference type="Pfam" id="PF01813">
    <property type="entry name" value="ATP-synt_D"/>
    <property type="match status" value="1"/>
</dbReference>
<keyword evidence="8 10" id="KW-0066">ATP synthesis</keyword>
<organism evidence="13 14">
    <name type="scientific">Methanothrix harundinacea</name>
    <dbReference type="NCBI Taxonomy" id="301375"/>
    <lineage>
        <taxon>Archaea</taxon>
        <taxon>Methanobacteriati</taxon>
        <taxon>Methanobacteriota</taxon>
        <taxon>Stenosarchaea group</taxon>
        <taxon>Methanomicrobia</taxon>
        <taxon>Methanotrichales</taxon>
        <taxon>Methanotrichaceae</taxon>
        <taxon>Methanothrix</taxon>
    </lineage>
</organism>
<accession>A0A101ILF2</accession>
<dbReference type="NCBIfam" id="TIGR00309">
    <property type="entry name" value="V_ATPase_subD"/>
    <property type="match status" value="1"/>
</dbReference>
<dbReference type="GO" id="GO:0046961">
    <property type="term" value="F:proton-transporting ATPase activity, rotational mechanism"/>
    <property type="evidence" value="ECO:0007669"/>
    <property type="project" value="InterPro"/>
</dbReference>
<evidence type="ECO:0000313" key="14">
    <source>
        <dbReference type="Proteomes" id="UP000053961"/>
    </source>
</evidence>
<comment type="similarity">
    <text evidence="2 10">Belongs to the V-ATPase D subunit family.</text>
</comment>
<protein>
    <recommendedName>
        <fullName evidence="10">A-type ATP synthase subunit D</fullName>
    </recommendedName>
</protein>
<evidence type="ECO:0000256" key="1">
    <source>
        <dbReference type="ARBA" id="ARBA00004202"/>
    </source>
</evidence>
<evidence type="ECO:0000256" key="2">
    <source>
        <dbReference type="ARBA" id="ARBA00005850"/>
    </source>
</evidence>
<dbReference type="EMBL" id="LGFT01000008">
    <property type="protein sequence ID" value="KUK45138.1"/>
    <property type="molecule type" value="Genomic_DNA"/>
</dbReference>
<keyword evidence="4 10" id="KW-1003">Cell membrane</keyword>
<dbReference type="GO" id="GO:0046933">
    <property type="term" value="F:proton-transporting ATP synthase activity, rotational mechanism"/>
    <property type="evidence" value="ECO:0007669"/>
    <property type="project" value="UniProtKB-UniRule"/>
</dbReference>
<reference evidence="13" key="1">
    <citation type="journal article" date="2015" name="MBio">
        <title>Genome-resolved metagenomic analysis reveals roles for candidate phyla and other microbial community members in biogeochemical transformations in oil reservoirs.</title>
        <authorList>
            <person name="Hu P."/>
            <person name="Tom L."/>
            <person name="Singh A."/>
            <person name="Thomas B.C."/>
            <person name="Baker B.J."/>
            <person name="Piceno Y.M."/>
            <person name="Andersen G.L."/>
            <person name="Banfield J.F."/>
        </authorList>
    </citation>
    <scope>NUCLEOTIDE SEQUENCE [LARGE SCALE GENOMIC DNA]</scope>
    <source>
        <strain evidence="13">56_747</strain>
    </source>
</reference>
<reference evidence="14 15" key="2">
    <citation type="journal article" date="2015" name="MBio">
        <title>Genome-Resolved Metagenomic Analysis Reveals Roles for Candidate Phyla and Other Microbial Community Members in Biogeochemical Transformations in Oil Reservoirs.</title>
        <authorList>
            <person name="Hu P."/>
            <person name="Tom L."/>
            <person name="Singh A."/>
            <person name="Thomas B.C."/>
            <person name="Baker B.J."/>
            <person name="Piceno Y.M."/>
            <person name="Andersen G.L."/>
            <person name="Banfield J.F."/>
        </authorList>
    </citation>
    <scope>NUCLEOTIDE SEQUENCE [LARGE SCALE GENOMIC DNA]</scope>
    <source>
        <strain evidence="12">57_489</strain>
    </source>
</reference>
<evidence type="ECO:0000256" key="8">
    <source>
        <dbReference type="ARBA" id="ARBA00023310"/>
    </source>
</evidence>
<dbReference type="Gene3D" id="1.10.287.3240">
    <property type="match status" value="1"/>
</dbReference>
<dbReference type="PANTHER" id="PTHR11671">
    <property type="entry name" value="V-TYPE ATP SYNTHASE SUBUNIT D"/>
    <property type="match status" value="1"/>
</dbReference>
<comment type="subcellular location">
    <subcellularLocation>
        <location evidence="1 10">Cell membrane</location>
        <topology evidence="1 10">Peripheral membrane protein</topology>
    </subcellularLocation>
</comment>
<feature type="region of interest" description="Disordered" evidence="11">
    <location>
        <begin position="215"/>
        <end position="248"/>
    </location>
</feature>
<dbReference type="GO" id="GO:0005886">
    <property type="term" value="C:plasma membrane"/>
    <property type="evidence" value="ECO:0007669"/>
    <property type="project" value="UniProtKB-SubCell"/>
</dbReference>
<proteinExistence type="inferred from homology"/>
<keyword evidence="3 10" id="KW-0813">Transport</keyword>
<dbReference type="EMBL" id="LGHB01000002">
    <property type="protein sequence ID" value="KUK97385.1"/>
    <property type="molecule type" value="Genomic_DNA"/>
</dbReference>
<name>A0A101ILF2_9EURY</name>
<keyword evidence="6 10" id="KW-0406">Ion transport</keyword>
<dbReference type="GO" id="GO:0005524">
    <property type="term" value="F:ATP binding"/>
    <property type="evidence" value="ECO:0007669"/>
    <property type="project" value="UniProtKB-UniRule"/>
</dbReference>
<evidence type="ECO:0000313" key="13">
    <source>
        <dbReference type="EMBL" id="KUK97385.1"/>
    </source>
</evidence>
<dbReference type="NCBIfam" id="NF001545">
    <property type="entry name" value="PRK00373.1-4"/>
    <property type="match status" value="1"/>
</dbReference>
<dbReference type="GO" id="GO:0042777">
    <property type="term" value="P:proton motive force-driven plasma membrane ATP synthesis"/>
    <property type="evidence" value="ECO:0007669"/>
    <property type="project" value="UniProtKB-UniRule"/>
</dbReference>
<evidence type="ECO:0000256" key="6">
    <source>
        <dbReference type="ARBA" id="ARBA00023065"/>
    </source>
</evidence>
<feature type="compositionally biased region" description="Low complexity" evidence="11">
    <location>
        <begin position="237"/>
        <end position="248"/>
    </location>
</feature>
<sequence>MAVIPGTKPTRAVLISLKKRIKVAQTGHSLLKMKRDGLMIEFFEVLNQARTIRQELVEDFVKAQQSLNMAKASEGTLAIKSVAFALQKEPAVELESRNIMGVVVPKITADSVQKQMFERGYGIIGTSAAIDEAAEAYESLVDKIITAAEVETALIKLVEDIDATKRRVNALEFKVIPDIHDTVRFIGFALEEMERDNLVKLKMLKGKAQRAEKAAEAEAKKAALEGSGTEPMGPGSGKSKGLPKTEAA</sequence>
<keyword evidence="7 10" id="KW-0472">Membrane</keyword>
<gene>
    <name evidence="10" type="primary">atpD</name>
    <name evidence="12" type="ORF">XD72_0542</name>
    <name evidence="13" type="ORF">XE07_0215</name>
</gene>
<evidence type="ECO:0000313" key="12">
    <source>
        <dbReference type="EMBL" id="KUK45138.1"/>
    </source>
</evidence>
<dbReference type="InterPro" id="IPR002699">
    <property type="entry name" value="V_ATPase_D"/>
</dbReference>
<dbReference type="Proteomes" id="UP000057043">
    <property type="component" value="Unassembled WGS sequence"/>
</dbReference>
<dbReference type="NCBIfam" id="NF001542">
    <property type="entry name" value="PRK00373.1-1"/>
    <property type="match status" value="1"/>
</dbReference>